<dbReference type="InterPro" id="IPR000795">
    <property type="entry name" value="T_Tr_GTP-bd_dom"/>
</dbReference>
<dbReference type="PANTHER" id="PTHR43721:SF22">
    <property type="entry name" value="ELONGATION FACTOR TU, MITOCHONDRIAL"/>
    <property type="match status" value="1"/>
</dbReference>
<evidence type="ECO:0000256" key="6">
    <source>
        <dbReference type="ARBA" id="ARBA00023134"/>
    </source>
</evidence>
<dbReference type="AlphaFoldDB" id="A0A936ZEJ0"/>
<dbReference type="InterPro" id="IPR004161">
    <property type="entry name" value="EFTu-like_2"/>
</dbReference>
<dbReference type="SUPFAM" id="SSF50447">
    <property type="entry name" value="Translation proteins"/>
    <property type="match status" value="1"/>
</dbReference>
<dbReference type="RefSeq" id="WP_201683089.1">
    <property type="nucleotide sequence ID" value="NZ_JAEQNA010000001.1"/>
</dbReference>
<organism evidence="10 11">
    <name type="scientific">Ramlibacter aurantiacus</name>
    <dbReference type="NCBI Taxonomy" id="2801330"/>
    <lineage>
        <taxon>Bacteria</taxon>
        <taxon>Pseudomonadati</taxon>
        <taxon>Pseudomonadota</taxon>
        <taxon>Betaproteobacteria</taxon>
        <taxon>Burkholderiales</taxon>
        <taxon>Comamonadaceae</taxon>
        <taxon>Ramlibacter</taxon>
    </lineage>
</organism>
<evidence type="ECO:0000259" key="9">
    <source>
        <dbReference type="PROSITE" id="PS51722"/>
    </source>
</evidence>
<comment type="subcellular location">
    <subcellularLocation>
        <location evidence="1">Cytoplasm</location>
    </subcellularLocation>
</comment>
<dbReference type="GO" id="GO:0001514">
    <property type="term" value="P:selenocysteine incorporation"/>
    <property type="evidence" value="ECO:0007669"/>
    <property type="project" value="InterPro"/>
</dbReference>
<accession>A0A936ZEJ0</accession>
<dbReference type="PANTHER" id="PTHR43721">
    <property type="entry name" value="ELONGATION FACTOR TU-RELATED"/>
    <property type="match status" value="1"/>
</dbReference>
<dbReference type="SUPFAM" id="SSF46785">
    <property type="entry name" value="Winged helix' DNA-binding domain"/>
    <property type="match status" value="2"/>
</dbReference>
<dbReference type="Pfam" id="PF09107">
    <property type="entry name" value="WHD_3rd_SelB"/>
    <property type="match status" value="1"/>
</dbReference>
<protein>
    <recommendedName>
        <fullName evidence="2">Selenocysteine-specific elongation factor</fullName>
    </recommendedName>
    <alternativeName>
        <fullName evidence="8">SelB translation factor</fullName>
    </alternativeName>
</protein>
<keyword evidence="11" id="KW-1185">Reference proteome</keyword>
<evidence type="ECO:0000313" key="10">
    <source>
        <dbReference type="EMBL" id="MBL0420099.1"/>
    </source>
</evidence>
<keyword evidence="6" id="KW-0342">GTP-binding</keyword>
<reference evidence="10" key="1">
    <citation type="submission" date="2021-01" db="EMBL/GenBank/DDBJ databases">
        <title>Ramlibacter sp. strain AW1 16S ribosomal RNA gene Genome sequencing and assembly.</title>
        <authorList>
            <person name="Kang M."/>
        </authorList>
    </citation>
    <scope>NUCLEOTIDE SEQUENCE</scope>
    <source>
        <strain evidence="10">AW1</strain>
    </source>
</reference>
<evidence type="ECO:0000256" key="2">
    <source>
        <dbReference type="ARBA" id="ARBA00015953"/>
    </source>
</evidence>
<dbReference type="InterPro" id="IPR015191">
    <property type="entry name" value="SelB_WHD4"/>
</dbReference>
<dbReference type="InterPro" id="IPR009001">
    <property type="entry name" value="Transl_elong_EF1A/Init_IF2_C"/>
</dbReference>
<dbReference type="Proteomes" id="UP000613011">
    <property type="component" value="Unassembled WGS sequence"/>
</dbReference>
<sequence length="646" mass="68752">MIVAVCGHVDHGKTRLVHALTGVDTDRLPEEKRRGMTIEPGFAHLEAGPEPLGFADVPGHEGFLRQAIVGLAASDAALLVVACDDGPMPQTREHLDLLQLLGITRGVVALTKTDRVAPERVAQVRAAVQALVRGTALSGAPLFEVSAARGDGVGELREALLALQADTPASEPHGGFRLAVDRAFSRAGAGTVATGTVISGQVRAGDTLVLSPAGSPHRVRGVQRAGTAVDVVRAGQRCAIALPGAPREQLARGTWLVDPALHAPTLRLDVRLRLLPSAPRPLEGHAQAQLHIGAAALPARLLLLQPLRLEPGEEGWAQVQLQAPVSALHGDRFVLRDPSAHALLGGGVVLDDAPPLRSRRGGARLAELAALQDDDAARVLGRLLELRPGGVDLAVFARQWNLQPERMDAIRQGLDARAVAMPHGPRLVSESAWRALVEAVPRVVDDWHRDHPSRVGIGESALLRALPAASGHRADEAPLRQAAIRAAVADGLLVRDGFLLRRPGHQARLDPQDAALVERVRALLQPTGLRPPPLGELAALLELPVEEASAALARVAGMGHVVQVARNRYFLPETVHALMAVARETAAAAPEGWFDAASFRDRSGVGRNLTIQLLEFFDRIGFTRYRAERRVIAGDPDQKAGRLEGR</sequence>
<evidence type="ECO:0000256" key="3">
    <source>
        <dbReference type="ARBA" id="ARBA00022490"/>
    </source>
</evidence>
<dbReference type="EMBL" id="JAEQNA010000001">
    <property type="protein sequence ID" value="MBL0420099.1"/>
    <property type="molecule type" value="Genomic_DNA"/>
</dbReference>
<dbReference type="Pfam" id="PF25461">
    <property type="entry name" value="Beta-barrel_SelB"/>
    <property type="match status" value="1"/>
</dbReference>
<dbReference type="InterPro" id="IPR036390">
    <property type="entry name" value="WH_DNA-bd_sf"/>
</dbReference>
<keyword evidence="4" id="KW-0547">Nucleotide-binding</keyword>
<name>A0A936ZEJ0_9BURK</name>
<evidence type="ECO:0000256" key="4">
    <source>
        <dbReference type="ARBA" id="ARBA00022741"/>
    </source>
</evidence>
<dbReference type="Pfam" id="PF00009">
    <property type="entry name" value="GTP_EFTU"/>
    <property type="match status" value="1"/>
</dbReference>
<dbReference type="InterPro" id="IPR027417">
    <property type="entry name" value="P-loop_NTPase"/>
</dbReference>
<dbReference type="InterPro" id="IPR009000">
    <property type="entry name" value="Transl_B-barrel_sf"/>
</dbReference>
<dbReference type="CDD" id="cd04171">
    <property type="entry name" value="SelB"/>
    <property type="match status" value="1"/>
</dbReference>
<dbReference type="Gene3D" id="2.40.30.10">
    <property type="entry name" value="Translation factors"/>
    <property type="match status" value="1"/>
</dbReference>
<dbReference type="GO" id="GO:0003723">
    <property type="term" value="F:RNA binding"/>
    <property type="evidence" value="ECO:0007669"/>
    <property type="project" value="InterPro"/>
</dbReference>
<dbReference type="GO" id="GO:0003746">
    <property type="term" value="F:translation elongation factor activity"/>
    <property type="evidence" value="ECO:0007669"/>
    <property type="project" value="UniProtKB-KW"/>
</dbReference>
<dbReference type="Gene3D" id="1.10.10.2770">
    <property type="match status" value="1"/>
</dbReference>
<keyword evidence="3" id="KW-0963">Cytoplasm</keyword>
<dbReference type="InterPro" id="IPR050055">
    <property type="entry name" value="EF-Tu_GTPase"/>
</dbReference>
<dbReference type="InterPro" id="IPR004535">
    <property type="entry name" value="Transl_elong_SelB"/>
</dbReference>
<dbReference type="InterPro" id="IPR031157">
    <property type="entry name" value="G_TR_CS"/>
</dbReference>
<proteinExistence type="predicted"/>
<dbReference type="GO" id="GO:0005525">
    <property type="term" value="F:GTP binding"/>
    <property type="evidence" value="ECO:0007669"/>
    <property type="project" value="UniProtKB-KW"/>
</dbReference>
<dbReference type="PROSITE" id="PS51722">
    <property type="entry name" value="G_TR_2"/>
    <property type="match status" value="1"/>
</dbReference>
<dbReference type="SUPFAM" id="SSF50465">
    <property type="entry name" value="EF-Tu/eEF-1alpha/eIF2-gamma C-terminal domain"/>
    <property type="match status" value="1"/>
</dbReference>
<keyword evidence="5" id="KW-0648">Protein biosynthesis</keyword>
<dbReference type="SUPFAM" id="SSF52540">
    <property type="entry name" value="P-loop containing nucleoside triphosphate hydrolases"/>
    <property type="match status" value="1"/>
</dbReference>
<evidence type="ECO:0000256" key="8">
    <source>
        <dbReference type="ARBA" id="ARBA00031615"/>
    </source>
</evidence>
<comment type="caution">
    <text evidence="10">The sequence shown here is derived from an EMBL/GenBank/DDBJ whole genome shotgun (WGS) entry which is preliminary data.</text>
</comment>
<dbReference type="NCBIfam" id="TIGR00475">
    <property type="entry name" value="selB"/>
    <property type="match status" value="1"/>
</dbReference>
<gene>
    <name evidence="10" type="primary">selB</name>
    <name evidence="10" type="ORF">JI739_07035</name>
</gene>
<keyword evidence="10" id="KW-0251">Elongation factor</keyword>
<evidence type="ECO:0000256" key="1">
    <source>
        <dbReference type="ARBA" id="ARBA00004496"/>
    </source>
</evidence>
<dbReference type="Gene3D" id="3.40.50.300">
    <property type="entry name" value="P-loop containing nucleotide triphosphate hydrolases"/>
    <property type="match status" value="1"/>
</dbReference>
<evidence type="ECO:0000313" key="11">
    <source>
        <dbReference type="Proteomes" id="UP000613011"/>
    </source>
</evidence>
<dbReference type="GO" id="GO:0003924">
    <property type="term" value="F:GTPase activity"/>
    <property type="evidence" value="ECO:0007669"/>
    <property type="project" value="InterPro"/>
</dbReference>
<dbReference type="Pfam" id="PF03144">
    <property type="entry name" value="GTP_EFTU_D2"/>
    <property type="match status" value="1"/>
</dbReference>
<dbReference type="InterPro" id="IPR036388">
    <property type="entry name" value="WH-like_DNA-bd_sf"/>
</dbReference>
<dbReference type="GO" id="GO:0005737">
    <property type="term" value="C:cytoplasm"/>
    <property type="evidence" value="ECO:0007669"/>
    <property type="project" value="UniProtKB-SubCell"/>
</dbReference>
<evidence type="ECO:0000256" key="7">
    <source>
        <dbReference type="ARBA" id="ARBA00025526"/>
    </source>
</evidence>
<evidence type="ECO:0000256" key="5">
    <source>
        <dbReference type="ARBA" id="ARBA00022917"/>
    </source>
</evidence>
<dbReference type="InterPro" id="IPR057335">
    <property type="entry name" value="Beta-barrel_SelB"/>
</dbReference>
<feature type="domain" description="Tr-type G" evidence="9">
    <location>
        <begin position="1"/>
        <end position="169"/>
    </location>
</feature>
<comment type="function">
    <text evidence="7">Translation factor necessary for the incorporation of selenocysteine into proteins. It probably replaces EF-Tu for the insertion of selenocysteine directed by the UGA codon. SelB binds GTP and GDP.</text>
</comment>
<dbReference type="PROSITE" id="PS00301">
    <property type="entry name" value="G_TR_1"/>
    <property type="match status" value="1"/>
</dbReference>
<dbReference type="Gene3D" id="1.10.10.10">
    <property type="entry name" value="Winged helix-like DNA-binding domain superfamily/Winged helix DNA-binding domain"/>
    <property type="match status" value="1"/>
</dbReference>